<dbReference type="AlphaFoldDB" id="A0A2R4LXS3"/>
<sequence>MATDDFPFASTHDLLRRTYDAFGAERMFWGTDYTRMHLSWRDCAEMFLRDLDWLKGAEQDAVMGGAIRDWIGWT</sequence>
<organism evidence="1 2">
    <name type="scientific">Celeribacter baekdonensis</name>
    <dbReference type="NCBI Taxonomy" id="875171"/>
    <lineage>
        <taxon>Bacteria</taxon>
        <taxon>Pseudomonadati</taxon>
        <taxon>Pseudomonadota</taxon>
        <taxon>Alphaproteobacteria</taxon>
        <taxon>Rhodobacterales</taxon>
        <taxon>Roseobacteraceae</taxon>
        <taxon>Celeribacter</taxon>
    </lineage>
</organism>
<dbReference type="InterPro" id="IPR032466">
    <property type="entry name" value="Metal_Hydrolase"/>
</dbReference>
<dbReference type="Gene3D" id="3.20.20.140">
    <property type="entry name" value="Metal-dependent hydrolases"/>
    <property type="match status" value="1"/>
</dbReference>
<protein>
    <recommendedName>
        <fullName evidence="3">Amidohydrolase-related domain-containing protein</fullName>
    </recommendedName>
</protein>
<dbReference type="OrthoDB" id="9787654at2"/>
<dbReference type="KEGG" id="cbak:DA792_00410"/>
<accession>A0A2R4LXS3</accession>
<geneLocation type="plasmid" evidence="2">
    <name>pcblh4a</name>
</geneLocation>
<dbReference type="SUPFAM" id="SSF51556">
    <property type="entry name" value="Metallo-dependent hydrolases"/>
    <property type="match status" value="1"/>
</dbReference>
<keyword evidence="1" id="KW-0614">Plasmid</keyword>
<reference evidence="1 2" key="1">
    <citation type="submission" date="2018-03" db="EMBL/GenBank/DDBJ databases">
        <title>The Complete Genome of Celeribacter baekdonensis strain LH4, a Thiosulfate-Oxidizing Alphaproteobacterium Isolated from Gulf of Mexico Continental Slope Sediments.</title>
        <authorList>
            <person name="Flood B.E."/>
            <person name="Bailey J.V."/>
            <person name="Leprich D."/>
        </authorList>
    </citation>
    <scope>NUCLEOTIDE SEQUENCE [LARGE SCALE GENOMIC DNA]</scope>
    <source>
        <strain evidence="1 2">LH4</strain>
        <plasmid evidence="2">Plasmid pcblh4a</plasmid>
    </source>
</reference>
<evidence type="ECO:0000313" key="2">
    <source>
        <dbReference type="Proteomes" id="UP000241447"/>
    </source>
</evidence>
<gene>
    <name evidence="1" type="ORF">DA792_00410</name>
</gene>
<evidence type="ECO:0008006" key="3">
    <source>
        <dbReference type="Google" id="ProtNLM"/>
    </source>
</evidence>
<dbReference type="EMBL" id="CP028472">
    <property type="protein sequence ID" value="AVW89711.1"/>
    <property type="molecule type" value="Genomic_DNA"/>
</dbReference>
<name>A0A2R4LXS3_9RHOB</name>
<dbReference type="RefSeq" id="WP_107717409.1">
    <property type="nucleotide sequence ID" value="NZ_CP028472.1"/>
</dbReference>
<dbReference type="Proteomes" id="UP000241447">
    <property type="component" value="Plasmid pCBLh4a"/>
</dbReference>
<proteinExistence type="predicted"/>
<evidence type="ECO:0000313" key="1">
    <source>
        <dbReference type="EMBL" id="AVW89711.1"/>
    </source>
</evidence>